<feature type="transmembrane region" description="Helical" evidence="1">
    <location>
        <begin position="79"/>
        <end position="102"/>
    </location>
</feature>
<feature type="transmembrane region" description="Helical" evidence="1">
    <location>
        <begin position="144"/>
        <end position="165"/>
    </location>
</feature>
<keyword evidence="1" id="KW-0812">Transmembrane</keyword>
<keyword evidence="2" id="KW-0614">Plasmid</keyword>
<dbReference type="Proteomes" id="UP000006426">
    <property type="component" value="Plasmid pmppla107"/>
</dbReference>
<gene>
    <name evidence="2" type="ORF">PLA107_031735</name>
</gene>
<protein>
    <submittedName>
        <fullName evidence="2">Uncharacterized protein</fullName>
    </submittedName>
</protein>
<evidence type="ECO:0000313" key="3">
    <source>
        <dbReference type="Proteomes" id="UP000006426"/>
    </source>
</evidence>
<feature type="transmembrane region" description="Helical" evidence="1">
    <location>
        <begin position="108"/>
        <end position="132"/>
    </location>
</feature>
<organism evidence="2 3">
    <name type="scientific">Pseudomonas amygdali pv. lachrymans str. M301315</name>
    <dbReference type="NCBI Taxonomy" id="629260"/>
    <lineage>
        <taxon>Bacteria</taxon>
        <taxon>Pseudomonadati</taxon>
        <taxon>Pseudomonadota</taxon>
        <taxon>Gammaproteobacteria</taxon>
        <taxon>Pseudomonadales</taxon>
        <taxon>Pseudomonadaceae</taxon>
        <taxon>Pseudomonas</taxon>
        <taxon>Pseudomonas amygdali</taxon>
    </lineage>
</organism>
<dbReference type="AlphaFoldDB" id="A0AAD0V9C8"/>
<evidence type="ECO:0000313" key="2">
    <source>
        <dbReference type="EMBL" id="AXH59797.1"/>
    </source>
</evidence>
<dbReference type="EMBL" id="CP031226">
    <property type="protein sequence ID" value="AXH59797.1"/>
    <property type="molecule type" value="Genomic_DNA"/>
</dbReference>
<reference evidence="2 3" key="1">
    <citation type="journal article" date="2011" name="PLoS Pathog.">
        <title>Dynamic evolution of pathogenicity revealed by sequencing and comparative genomics of 19 Pseudomonas syringae isolates.</title>
        <authorList>
            <person name="Baltrus D.A."/>
            <person name="Nishimura M.T."/>
            <person name="Romanchuk A."/>
            <person name="Chang J.H."/>
            <person name="Mukhtar M.S."/>
            <person name="Cherkis K."/>
            <person name="Roach J."/>
            <person name="Grant S.R."/>
            <person name="Jones C.D."/>
            <person name="Dangl J.L."/>
        </authorList>
    </citation>
    <scope>NUCLEOTIDE SEQUENCE [LARGE SCALE GENOMIC DNA]</scope>
    <source>
        <strain evidence="2 3">M301315</strain>
    </source>
</reference>
<sequence length="188" mass="21107">MSAKASDKLEIHPGILKRLDRIKTASKEDSLELKGGAIAFAEAQVDAGTASIDYLEEVKDRAYALAYERIDYLDRVPTALISFFTLLASAPSLILVLLRLFFEEGYDWGFGAYFSLVSVAVGIAGVFWSIGFRNCWLEVKKRKWRWIVGFAVYFVLSGWLASILVNDHGEWESCSQDPTCTMLQGEIY</sequence>
<keyword evidence="1" id="KW-1133">Transmembrane helix</keyword>
<dbReference type="RefSeq" id="WP_005741922.1">
    <property type="nucleotide sequence ID" value="NZ_CP031226.1"/>
</dbReference>
<proteinExistence type="predicted"/>
<evidence type="ECO:0000256" key="1">
    <source>
        <dbReference type="SAM" id="Phobius"/>
    </source>
</evidence>
<dbReference type="GeneID" id="39474483"/>
<accession>A0AAD0V9C8</accession>
<keyword evidence="1" id="KW-0472">Membrane</keyword>
<geneLocation type="plasmid" evidence="3">
    <name>pmppla107</name>
</geneLocation>
<name>A0AAD0V9C8_PSEAV</name>